<dbReference type="Proteomes" id="UP000319004">
    <property type="component" value="Chromosome"/>
</dbReference>
<dbReference type="OrthoDB" id="234896at2"/>
<accession>A0A518HVC4</accession>
<dbReference type="GO" id="GO:0008236">
    <property type="term" value="F:serine-type peptidase activity"/>
    <property type="evidence" value="ECO:0007669"/>
    <property type="project" value="InterPro"/>
</dbReference>
<gene>
    <name evidence="3" type="ORF">Enr13x_46710</name>
</gene>
<sequence length="286" mass="31308" precursor="true">MNALTRTVVMLALVCCATAARADELSGKQLPGKQTDFHSFARYDFQHNDRKCIIVAPQSPAAGNPWIWRARFFGHQPQLDVALLKRGFHVAYIDVAGLFGAPQAVEIWDDFYDHLTETYQFHPKPVLEGMSRGGLIIFNWAKANPDKVQCIYGDAPVCDIKSWPGGKGKGAGSPGEWKRCLNAYGLTEAEAMDSQSPKSHCNPIDGLGPLAAADVPVLCVVGDADVVVPVDENTAILQQRYRDSGGPIEVIHKPGVGHHPHSLKDPAPIVEFIFRHRAITEEDHAN</sequence>
<feature type="signal peptide" evidence="1">
    <location>
        <begin position="1"/>
        <end position="22"/>
    </location>
</feature>
<proteinExistence type="predicted"/>
<organism evidence="3 4">
    <name type="scientific">Stieleria neptunia</name>
    <dbReference type="NCBI Taxonomy" id="2527979"/>
    <lineage>
        <taxon>Bacteria</taxon>
        <taxon>Pseudomonadati</taxon>
        <taxon>Planctomycetota</taxon>
        <taxon>Planctomycetia</taxon>
        <taxon>Pirellulales</taxon>
        <taxon>Pirellulaceae</taxon>
        <taxon>Stieleria</taxon>
    </lineage>
</organism>
<keyword evidence="1" id="KW-0732">Signal</keyword>
<feature type="chain" id="PRO_5022117703" evidence="1">
    <location>
        <begin position="23"/>
        <end position="286"/>
    </location>
</feature>
<dbReference type="AlphaFoldDB" id="A0A518HVC4"/>
<evidence type="ECO:0000313" key="3">
    <source>
        <dbReference type="EMBL" id="QDV44800.1"/>
    </source>
</evidence>
<dbReference type="Gene3D" id="3.40.50.1820">
    <property type="entry name" value="alpha/beta hydrolase"/>
    <property type="match status" value="1"/>
</dbReference>
<dbReference type="RefSeq" id="WP_145389078.1">
    <property type="nucleotide sequence ID" value="NZ_CP037423.1"/>
</dbReference>
<dbReference type="KEGG" id="snep:Enr13x_46710"/>
<feature type="domain" description="Peptidase S9 prolyl oligopeptidase catalytic" evidence="2">
    <location>
        <begin position="124"/>
        <end position="259"/>
    </location>
</feature>
<keyword evidence="3" id="KW-0378">Hydrolase</keyword>
<dbReference type="InterPro" id="IPR001375">
    <property type="entry name" value="Peptidase_S9_cat"/>
</dbReference>
<keyword evidence="4" id="KW-1185">Reference proteome</keyword>
<name>A0A518HVC4_9BACT</name>
<reference evidence="3 4" key="1">
    <citation type="submission" date="2019-03" db="EMBL/GenBank/DDBJ databases">
        <title>Deep-cultivation of Planctomycetes and their phenomic and genomic characterization uncovers novel biology.</title>
        <authorList>
            <person name="Wiegand S."/>
            <person name="Jogler M."/>
            <person name="Boedeker C."/>
            <person name="Pinto D."/>
            <person name="Vollmers J."/>
            <person name="Rivas-Marin E."/>
            <person name="Kohn T."/>
            <person name="Peeters S.H."/>
            <person name="Heuer A."/>
            <person name="Rast P."/>
            <person name="Oberbeckmann S."/>
            <person name="Bunk B."/>
            <person name="Jeske O."/>
            <person name="Meyerdierks A."/>
            <person name="Storesund J.E."/>
            <person name="Kallscheuer N."/>
            <person name="Luecker S."/>
            <person name="Lage O.M."/>
            <person name="Pohl T."/>
            <person name="Merkel B.J."/>
            <person name="Hornburger P."/>
            <person name="Mueller R.-W."/>
            <person name="Bruemmer F."/>
            <person name="Labrenz M."/>
            <person name="Spormann A.M."/>
            <person name="Op den Camp H."/>
            <person name="Overmann J."/>
            <person name="Amann R."/>
            <person name="Jetten M.S.M."/>
            <person name="Mascher T."/>
            <person name="Medema M.H."/>
            <person name="Devos D.P."/>
            <person name="Kaster A.-K."/>
            <person name="Ovreas L."/>
            <person name="Rohde M."/>
            <person name="Galperin M.Y."/>
            <person name="Jogler C."/>
        </authorList>
    </citation>
    <scope>NUCLEOTIDE SEQUENCE [LARGE SCALE GENOMIC DNA]</scope>
    <source>
        <strain evidence="3 4">Enr13</strain>
    </source>
</reference>
<evidence type="ECO:0000313" key="4">
    <source>
        <dbReference type="Proteomes" id="UP000319004"/>
    </source>
</evidence>
<evidence type="ECO:0000256" key="1">
    <source>
        <dbReference type="SAM" id="SignalP"/>
    </source>
</evidence>
<dbReference type="InterPro" id="IPR029058">
    <property type="entry name" value="AB_hydrolase_fold"/>
</dbReference>
<dbReference type="GO" id="GO:0006508">
    <property type="term" value="P:proteolysis"/>
    <property type="evidence" value="ECO:0007669"/>
    <property type="project" value="InterPro"/>
</dbReference>
<protein>
    <submittedName>
        <fullName evidence="3">Alpha/beta hydrolase family protein</fullName>
    </submittedName>
</protein>
<evidence type="ECO:0000259" key="2">
    <source>
        <dbReference type="Pfam" id="PF00326"/>
    </source>
</evidence>
<dbReference type="SUPFAM" id="SSF53474">
    <property type="entry name" value="alpha/beta-Hydrolases"/>
    <property type="match status" value="1"/>
</dbReference>
<dbReference type="Pfam" id="PF00326">
    <property type="entry name" value="Peptidase_S9"/>
    <property type="match status" value="1"/>
</dbReference>
<dbReference type="EMBL" id="CP037423">
    <property type="protein sequence ID" value="QDV44800.1"/>
    <property type="molecule type" value="Genomic_DNA"/>
</dbReference>